<evidence type="ECO:0000256" key="14">
    <source>
        <dbReference type="PIRSR" id="PIRSR001365-1"/>
    </source>
</evidence>
<dbReference type="AlphaFoldDB" id="A0A4V6NLT7"/>
<evidence type="ECO:0000256" key="7">
    <source>
        <dbReference type="ARBA" id="ARBA00022915"/>
    </source>
</evidence>
<dbReference type="HAMAP" id="MF_00418">
    <property type="entry name" value="DapA"/>
    <property type="match status" value="1"/>
</dbReference>
<evidence type="ECO:0000256" key="11">
    <source>
        <dbReference type="ARBA" id="ARBA00047836"/>
    </source>
</evidence>
<feature type="active site" description="Schiff-base intermediate with substrate" evidence="12 14">
    <location>
        <position position="163"/>
    </location>
</feature>
<keyword evidence="5 12" id="KW-0963">Cytoplasm</keyword>
<comment type="caution">
    <text evidence="12">Was originally thought to be a dihydrodipicolinate synthase (DHDPS), catalyzing the condensation of (S)-aspartate-beta-semialdehyde [(S)-ASA] and pyruvate to dihydrodipicolinate (DHDP). However, it was shown in E.coli that the product of the enzymatic reaction is not dihydrodipicolinate but in fact (4S)-4-hydroxy-2,3,4,5-tetrahydro-(2S)-dipicolinic acid (HTPA), and that the consecutive dehydration reaction leading to DHDP is not spontaneous but catalyzed by DapB.</text>
</comment>
<keyword evidence="17" id="KW-1185">Reference proteome</keyword>
<comment type="catalytic activity">
    <reaction evidence="11 12">
        <text>L-aspartate 4-semialdehyde + pyruvate = (2S,4S)-4-hydroxy-2,3,4,5-tetrahydrodipicolinate + H2O + H(+)</text>
        <dbReference type="Rhea" id="RHEA:34171"/>
        <dbReference type="ChEBI" id="CHEBI:15361"/>
        <dbReference type="ChEBI" id="CHEBI:15377"/>
        <dbReference type="ChEBI" id="CHEBI:15378"/>
        <dbReference type="ChEBI" id="CHEBI:67139"/>
        <dbReference type="ChEBI" id="CHEBI:537519"/>
        <dbReference type="EC" id="4.3.3.7"/>
    </reaction>
</comment>
<dbReference type="GO" id="GO:0019877">
    <property type="term" value="P:diaminopimelate biosynthetic process"/>
    <property type="evidence" value="ECO:0007669"/>
    <property type="project" value="UniProtKB-UniRule"/>
</dbReference>
<gene>
    <name evidence="12" type="primary">dapA</name>
    <name evidence="16" type="ORF">CLV25_11747</name>
</gene>
<comment type="similarity">
    <text evidence="3 12 13">Belongs to the DapA family.</text>
</comment>
<keyword evidence="7 12" id="KW-0220">Diaminopimelate biosynthesis</keyword>
<dbReference type="Gene3D" id="3.20.20.70">
    <property type="entry name" value="Aldolase class I"/>
    <property type="match status" value="1"/>
</dbReference>
<comment type="pathway">
    <text evidence="2 12">Amino-acid biosynthesis; L-lysine biosynthesis via DAP pathway; (S)-tetrahydrodipicolinate from L-aspartate: step 3/4.</text>
</comment>
<dbReference type="EMBL" id="SLWB01000017">
    <property type="protein sequence ID" value="TCN62910.1"/>
    <property type="molecule type" value="Genomic_DNA"/>
</dbReference>
<evidence type="ECO:0000256" key="8">
    <source>
        <dbReference type="ARBA" id="ARBA00023154"/>
    </source>
</evidence>
<evidence type="ECO:0000256" key="12">
    <source>
        <dbReference type="HAMAP-Rule" id="MF_00418"/>
    </source>
</evidence>
<feature type="site" description="Part of a proton relay during catalysis" evidence="12">
    <location>
        <position position="108"/>
    </location>
</feature>
<proteinExistence type="inferred from homology"/>
<dbReference type="OrthoDB" id="9782828at2"/>
<evidence type="ECO:0000256" key="2">
    <source>
        <dbReference type="ARBA" id="ARBA00005120"/>
    </source>
</evidence>
<keyword evidence="9 12" id="KW-0456">Lyase</keyword>
<evidence type="ECO:0000313" key="17">
    <source>
        <dbReference type="Proteomes" id="UP000294830"/>
    </source>
</evidence>
<evidence type="ECO:0000256" key="15">
    <source>
        <dbReference type="PIRSR" id="PIRSR001365-2"/>
    </source>
</evidence>
<evidence type="ECO:0000256" key="3">
    <source>
        <dbReference type="ARBA" id="ARBA00007592"/>
    </source>
</evidence>
<feature type="binding site" evidence="12 15">
    <location>
        <position position="46"/>
    </location>
    <ligand>
        <name>pyruvate</name>
        <dbReference type="ChEBI" id="CHEBI:15361"/>
    </ligand>
</feature>
<organism evidence="16 17">
    <name type="scientific">Acetobacteroides hydrogenigenes</name>
    <dbReference type="NCBI Taxonomy" id="979970"/>
    <lineage>
        <taxon>Bacteria</taxon>
        <taxon>Pseudomonadati</taxon>
        <taxon>Bacteroidota</taxon>
        <taxon>Bacteroidia</taxon>
        <taxon>Bacteroidales</taxon>
        <taxon>Rikenellaceae</taxon>
        <taxon>Acetobacteroides</taxon>
    </lineage>
</organism>
<dbReference type="PRINTS" id="PR00146">
    <property type="entry name" value="DHPICSNTHASE"/>
</dbReference>
<dbReference type="InterPro" id="IPR002220">
    <property type="entry name" value="DapA-like"/>
</dbReference>
<dbReference type="SMART" id="SM01130">
    <property type="entry name" value="DHDPS"/>
    <property type="match status" value="1"/>
</dbReference>
<feature type="binding site" evidence="12 15">
    <location>
        <position position="205"/>
    </location>
    <ligand>
        <name>pyruvate</name>
        <dbReference type="ChEBI" id="CHEBI:15361"/>
    </ligand>
</feature>
<evidence type="ECO:0000256" key="6">
    <source>
        <dbReference type="ARBA" id="ARBA00022605"/>
    </source>
</evidence>
<keyword evidence="6 12" id="KW-0028">Amino-acid biosynthesis</keyword>
<feature type="site" description="Part of a proton relay during catalysis" evidence="12">
    <location>
        <position position="45"/>
    </location>
</feature>
<name>A0A4V6NLT7_9BACT</name>
<dbReference type="RefSeq" id="WP_131840314.1">
    <property type="nucleotide sequence ID" value="NZ_SLWB01000017.1"/>
</dbReference>
<evidence type="ECO:0000256" key="9">
    <source>
        <dbReference type="ARBA" id="ARBA00023239"/>
    </source>
</evidence>
<protein>
    <recommendedName>
        <fullName evidence="4 12">4-hydroxy-tetrahydrodipicolinate synthase</fullName>
        <shortName evidence="12">HTPA synthase</shortName>
        <ecNumber evidence="4 12">4.3.3.7</ecNumber>
    </recommendedName>
</protein>
<sequence length="291" mass="31541">MNLRGVGVALVTPFNEDGSVDFESLTRLVEYVSANDVDYLVVHGTTGETPTLTKEEKRAIVKHVYESNKAKLPIVIGCGGNSTADVIALLNDEMYKYADAILSVTPYYNKPNQAGLYEHYKAIALASKKPIVLYNVPGRTGVNLTAETIIRLANDFDNIIAIKEADTDMNKMIKVLKGRPEGFLVLSADDAYVIPQISVGADGVISVAANAYPKDFCNMVHLALSGKFDVAIPTVYKLADPIDQLFAEGNPTGVKAVLAKLSICKNVLRLPLVPASEKLYAEISKFIEGNM</sequence>
<dbReference type="UniPathway" id="UPA00034">
    <property type="reaction ID" value="UER00017"/>
</dbReference>
<dbReference type="PANTHER" id="PTHR12128:SF66">
    <property type="entry name" value="4-HYDROXY-2-OXOGLUTARATE ALDOLASE, MITOCHONDRIAL"/>
    <property type="match status" value="1"/>
</dbReference>
<comment type="subcellular location">
    <subcellularLocation>
        <location evidence="12">Cytoplasm</location>
    </subcellularLocation>
</comment>
<dbReference type="InterPro" id="IPR020625">
    <property type="entry name" value="Schiff_base-form_aldolases_AS"/>
</dbReference>
<evidence type="ECO:0000256" key="10">
    <source>
        <dbReference type="ARBA" id="ARBA00023270"/>
    </source>
</evidence>
<dbReference type="PIRSF" id="PIRSF001365">
    <property type="entry name" value="DHDPS"/>
    <property type="match status" value="1"/>
</dbReference>
<keyword evidence="8 12" id="KW-0457">Lysine biosynthesis</keyword>
<dbReference type="PROSITE" id="PS00666">
    <property type="entry name" value="DHDPS_2"/>
    <property type="match status" value="1"/>
</dbReference>
<dbReference type="NCBIfam" id="TIGR00674">
    <property type="entry name" value="dapA"/>
    <property type="match status" value="1"/>
</dbReference>
<comment type="function">
    <text evidence="1 12">Catalyzes the condensation of (S)-aspartate-beta-semialdehyde [(S)-ASA] and pyruvate to 4-hydroxy-tetrahydrodipicolinate (HTPA).</text>
</comment>
<evidence type="ECO:0000256" key="5">
    <source>
        <dbReference type="ARBA" id="ARBA00022490"/>
    </source>
</evidence>
<dbReference type="CDD" id="cd00950">
    <property type="entry name" value="DHDPS"/>
    <property type="match status" value="1"/>
</dbReference>
<evidence type="ECO:0000313" key="16">
    <source>
        <dbReference type="EMBL" id="TCN62910.1"/>
    </source>
</evidence>
<dbReference type="InterPro" id="IPR013785">
    <property type="entry name" value="Aldolase_TIM"/>
</dbReference>
<evidence type="ECO:0000256" key="4">
    <source>
        <dbReference type="ARBA" id="ARBA00012086"/>
    </source>
</evidence>
<evidence type="ECO:0000256" key="13">
    <source>
        <dbReference type="PIRNR" id="PIRNR001365"/>
    </source>
</evidence>
<accession>A0A4V6NLT7</accession>
<keyword evidence="10 12" id="KW-0704">Schiff base</keyword>
<feature type="active site" description="Proton donor/acceptor" evidence="12 14">
    <location>
        <position position="134"/>
    </location>
</feature>
<dbReference type="GO" id="GO:0005829">
    <property type="term" value="C:cytosol"/>
    <property type="evidence" value="ECO:0007669"/>
    <property type="project" value="TreeGrafter"/>
</dbReference>
<dbReference type="Proteomes" id="UP000294830">
    <property type="component" value="Unassembled WGS sequence"/>
</dbReference>
<comment type="subunit">
    <text evidence="12">Homotetramer; dimer of dimers.</text>
</comment>
<comment type="caution">
    <text evidence="16">The sequence shown here is derived from an EMBL/GenBank/DDBJ whole genome shotgun (WGS) entry which is preliminary data.</text>
</comment>
<dbReference type="GO" id="GO:0009089">
    <property type="term" value="P:lysine biosynthetic process via diaminopimelate"/>
    <property type="evidence" value="ECO:0007669"/>
    <property type="project" value="UniProtKB-UniRule"/>
</dbReference>
<dbReference type="InterPro" id="IPR005263">
    <property type="entry name" value="DapA"/>
</dbReference>
<dbReference type="PANTHER" id="PTHR12128">
    <property type="entry name" value="DIHYDRODIPICOLINATE SYNTHASE"/>
    <property type="match status" value="1"/>
</dbReference>
<dbReference type="SUPFAM" id="SSF51569">
    <property type="entry name" value="Aldolase"/>
    <property type="match status" value="1"/>
</dbReference>
<reference evidence="16 17" key="1">
    <citation type="submission" date="2019-03" db="EMBL/GenBank/DDBJ databases">
        <title>Genomic Encyclopedia of Archaeal and Bacterial Type Strains, Phase II (KMG-II): from individual species to whole genera.</title>
        <authorList>
            <person name="Goeker M."/>
        </authorList>
    </citation>
    <scope>NUCLEOTIDE SEQUENCE [LARGE SCALE GENOMIC DNA]</scope>
    <source>
        <strain evidence="16 17">RL-C</strain>
    </source>
</reference>
<dbReference type="GO" id="GO:0008840">
    <property type="term" value="F:4-hydroxy-tetrahydrodipicolinate synthase activity"/>
    <property type="evidence" value="ECO:0007669"/>
    <property type="project" value="UniProtKB-UniRule"/>
</dbReference>
<dbReference type="Pfam" id="PF00701">
    <property type="entry name" value="DHDPS"/>
    <property type="match status" value="1"/>
</dbReference>
<evidence type="ECO:0000256" key="1">
    <source>
        <dbReference type="ARBA" id="ARBA00003294"/>
    </source>
</evidence>
<dbReference type="EC" id="4.3.3.7" evidence="4 12"/>